<proteinExistence type="predicted"/>
<dbReference type="InterPro" id="IPR021133">
    <property type="entry name" value="HEAT_type_2"/>
</dbReference>
<reference evidence="7" key="1">
    <citation type="submission" date="2025-08" db="UniProtKB">
        <authorList>
            <consortium name="RefSeq"/>
        </authorList>
    </citation>
    <scope>IDENTIFICATION</scope>
    <source>
        <tissue evidence="7">Tentacle</tissue>
    </source>
</reference>
<dbReference type="PANTHER" id="PTHR16216">
    <property type="entry name" value="DYNEIN ASSEMBLY FACTOR 5, AXONEMAL"/>
    <property type="match status" value="1"/>
</dbReference>
<dbReference type="GO" id="GO:0036158">
    <property type="term" value="P:outer dynein arm assembly"/>
    <property type="evidence" value="ECO:0007669"/>
    <property type="project" value="TreeGrafter"/>
</dbReference>
<dbReference type="InParanoid" id="A0A6P8HK36"/>
<evidence type="ECO:0000313" key="7">
    <source>
        <dbReference type="RefSeq" id="XP_031556171.1"/>
    </source>
</evidence>
<evidence type="ECO:0000256" key="2">
    <source>
        <dbReference type="PROSITE-ProRule" id="PRU00103"/>
    </source>
</evidence>
<feature type="domain" description="Stalled ribosome sensor GCN1-like HEAT repeats region" evidence="3">
    <location>
        <begin position="678"/>
        <end position="840"/>
    </location>
</feature>
<sequence length="864" mass="97721">MKLSFPVLWKTRGRRVFKMAAVLSPSDTEDFEVVLQVTQRDINCLSDDNRTTRRRALDKILKDVLQRKPPLSAQVLQSLLDELVKPLLKVMSDPTEKCRDLSVQIMSEFADKIVDVSVFLPYIIPTISQRLGQPEIVENCEELRLALVKLLTTVTKLCQNKMAVYIDDMIKIFQRTNLDPFHEVRKESFKCINVLAPAIPEQFYFQGNSLVSSLLKTISHQHSKVRVACIETIGVVIQYGDGKNVDDVTSHLAQRTFDSSPTVRAMVTSVVGDWLLNLRDRYSYFHKLLPYLLTGLSDEMPDIRNKSRELMDQVGDLYAKENEEELKDKINFDEPPTYRLITDIPRPSLGCRILIHRNLSKILPAALRDMTDWTVDTRKKASALVYNLLFYAEDNTTQHMEVLLNGLYKGCQDEEKEVVSQVIASAELAGSFVDPAVFCKLALPHLKTSATSSSQSCTNCLTILAALIHGCNPELLVPQLQYICETICLPEVSCAEQQSTQQQLLILVNAVLQKAGTHCTQYSYQLFTVIMHVKALQTQSGLEEEVMASLQMLATIQNLQSIQQLYEKHSEELLTKLKASHMSWTSHSPERQLFDVLLTNAGPVTGQVLLADAMPIFASCFDINRDPEMRLKTFSLMSRLVMDASKSEVSIDAFKEYSLAIVKDMIIPNCVWQTGRTASAVRAAAVSCLWAVLQAGLLTDQQAKDIMKELLTQLNTCLDDHNQTTRLVSCKALQKLLISCKDSFNADTLHQIYPELTKRMDDSSDEIRIMVTKTFLAFFRAFPADYDRDLYKFHLQSMFKGLLIHLDDPTASIQESVLAALLEAVHIAPNILQEQVEAVKHKHRVARFCNEILKEIQSHTAMEH</sequence>
<feature type="domain" description="Dynein axonemal assembly factor 5 HEAT-repeat" evidence="4">
    <location>
        <begin position="344"/>
        <end position="536"/>
    </location>
</feature>
<dbReference type="PANTHER" id="PTHR16216:SF2">
    <property type="entry name" value="DYNEIN AXONEMAL ASSEMBLY FACTOR 5"/>
    <property type="match status" value="1"/>
</dbReference>
<dbReference type="InterPro" id="IPR011989">
    <property type="entry name" value="ARM-like"/>
</dbReference>
<keyword evidence="1" id="KW-0677">Repeat</keyword>
<protein>
    <submittedName>
        <fullName evidence="7">Dynein assembly factor 5, axonemal-like</fullName>
    </submittedName>
</protein>
<dbReference type="GO" id="GO:0045505">
    <property type="term" value="F:dynein intermediate chain binding"/>
    <property type="evidence" value="ECO:0007669"/>
    <property type="project" value="TreeGrafter"/>
</dbReference>
<gene>
    <name evidence="7" type="primary">LOC116292953</name>
</gene>
<feature type="repeat" description="HEAT" evidence="2">
    <location>
        <begin position="288"/>
        <end position="326"/>
    </location>
</feature>
<dbReference type="GO" id="GO:0005737">
    <property type="term" value="C:cytoplasm"/>
    <property type="evidence" value="ECO:0007669"/>
    <property type="project" value="TreeGrafter"/>
</dbReference>
<evidence type="ECO:0000256" key="1">
    <source>
        <dbReference type="ARBA" id="ARBA00022737"/>
    </source>
</evidence>
<dbReference type="GO" id="GO:0036159">
    <property type="term" value="P:inner dynein arm assembly"/>
    <property type="evidence" value="ECO:0007669"/>
    <property type="project" value="TreeGrafter"/>
</dbReference>
<dbReference type="InterPro" id="IPR016024">
    <property type="entry name" value="ARM-type_fold"/>
</dbReference>
<dbReference type="InterPro" id="IPR056497">
    <property type="entry name" value="HEAT_DAAF5"/>
</dbReference>
<dbReference type="InterPro" id="IPR057978">
    <property type="entry name" value="TPR_DAAF5"/>
</dbReference>
<accession>A0A6P8HK36</accession>
<dbReference type="Pfam" id="PF23271">
    <property type="entry name" value="HEAT_GCN1"/>
    <property type="match status" value="1"/>
</dbReference>
<dbReference type="PROSITE" id="PS50077">
    <property type="entry name" value="HEAT_REPEAT"/>
    <property type="match status" value="1"/>
</dbReference>
<dbReference type="GeneID" id="116292953"/>
<evidence type="ECO:0000259" key="4">
    <source>
        <dbReference type="Pfam" id="PF24573"/>
    </source>
</evidence>
<dbReference type="Pfam" id="PF25757">
    <property type="entry name" value="TPR_DNAAF5"/>
    <property type="match status" value="1"/>
</dbReference>
<dbReference type="FunFam" id="1.25.10.10:FF:000746">
    <property type="entry name" value="Dynein assembly factor 5, axonemal"/>
    <property type="match status" value="1"/>
</dbReference>
<dbReference type="OrthoDB" id="413572at2759"/>
<evidence type="ECO:0000259" key="5">
    <source>
        <dbReference type="Pfam" id="PF25757"/>
    </source>
</evidence>
<dbReference type="Pfam" id="PF24573">
    <property type="entry name" value="HEAT_DAAF5"/>
    <property type="match status" value="1"/>
</dbReference>
<feature type="domain" description="Dynein axonemal assembly factor 5 TPR repeats" evidence="5">
    <location>
        <begin position="44"/>
        <end position="329"/>
    </location>
</feature>
<dbReference type="InterPro" id="IPR057546">
    <property type="entry name" value="HEAT_GCN1"/>
</dbReference>
<evidence type="ECO:0000259" key="3">
    <source>
        <dbReference type="Pfam" id="PF23271"/>
    </source>
</evidence>
<keyword evidence="6" id="KW-1185">Reference proteome</keyword>
<dbReference type="InterPro" id="IPR052623">
    <property type="entry name" value="DAAF5"/>
</dbReference>
<evidence type="ECO:0000313" key="6">
    <source>
        <dbReference type="Proteomes" id="UP000515163"/>
    </source>
</evidence>
<dbReference type="SUPFAM" id="SSF48371">
    <property type="entry name" value="ARM repeat"/>
    <property type="match status" value="1"/>
</dbReference>
<dbReference type="Gene3D" id="1.25.10.10">
    <property type="entry name" value="Leucine-rich Repeat Variant"/>
    <property type="match status" value="2"/>
</dbReference>
<dbReference type="FunCoup" id="A0A6P8HK36">
    <property type="interactions" value="1354"/>
</dbReference>
<dbReference type="GO" id="GO:0003341">
    <property type="term" value="P:cilium movement"/>
    <property type="evidence" value="ECO:0007669"/>
    <property type="project" value="TreeGrafter"/>
</dbReference>
<dbReference type="AlphaFoldDB" id="A0A6P8HK36"/>
<name>A0A6P8HK36_ACTTE</name>
<dbReference type="RefSeq" id="XP_031556171.1">
    <property type="nucleotide sequence ID" value="XM_031700311.1"/>
</dbReference>
<dbReference type="Proteomes" id="UP000515163">
    <property type="component" value="Unplaced"/>
</dbReference>
<organism evidence="6 7">
    <name type="scientific">Actinia tenebrosa</name>
    <name type="common">Australian red waratah sea anemone</name>
    <dbReference type="NCBI Taxonomy" id="6105"/>
    <lineage>
        <taxon>Eukaryota</taxon>
        <taxon>Metazoa</taxon>
        <taxon>Cnidaria</taxon>
        <taxon>Anthozoa</taxon>
        <taxon>Hexacorallia</taxon>
        <taxon>Actiniaria</taxon>
        <taxon>Actiniidae</taxon>
        <taxon>Actinia</taxon>
    </lineage>
</organism>
<dbReference type="KEGG" id="aten:116292953"/>